<dbReference type="InterPro" id="IPR027417">
    <property type="entry name" value="P-loop_NTPase"/>
</dbReference>
<gene>
    <name evidence="12" type="ORF">OE749_07490</name>
</gene>
<evidence type="ECO:0000259" key="11">
    <source>
        <dbReference type="PROSITE" id="PS50990"/>
    </source>
</evidence>
<dbReference type="PANTHER" id="PTHR43394">
    <property type="entry name" value="ATP-DEPENDENT PERMEASE MDL1, MITOCHONDRIAL"/>
    <property type="match status" value="1"/>
</dbReference>
<dbReference type="InterPro" id="IPR036640">
    <property type="entry name" value="ABC1_TM_sf"/>
</dbReference>
<dbReference type="RefSeq" id="WP_263711816.1">
    <property type="nucleotide sequence ID" value="NZ_JAOWKX010000003.1"/>
</dbReference>
<keyword evidence="2 8" id="KW-0812">Transmembrane</keyword>
<dbReference type="InterPro" id="IPR039421">
    <property type="entry name" value="Type_1_exporter"/>
</dbReference>
<dbReference type="Gene3D" id="3.40.50.300">
    <property type="entry name" value="P-loop containing nucleotide triphosphate hydrolases"/>
    <property type="match status" value="1"/>
</dbReference>
<accession>A0ABT3A7E9</accession>
<evidence type="ECO:0000259" key="10">
    <source>
        <dbReference type="PROSITE" id="PS50929"/>
    </source>
</evidence>
<dbReference type="Proteomes" id="UP001652504">
    <property type="component" value="Unassembled WGS sequence"/>
</dbReference>
<evidence type="ECO:0000313" key="12">
    <source>
        <dbReference type="EMBL" id="MCV2884533.1"/>
    </source>
</evidence>
<feature type="transmembrane region" description="Helical" evidence="8">
    <location>
        <begin position="186"/>
        <end position="206"/>
    </location>
</feature>
<dbReference type="Pfam" id="PF00005">
    <property type="entry name" value="ABC_tran"/>
    <property type="match status" value="1"/>
</dbReference>
<dbReference type="CDD" id="cd18587">
    <property type="entry name" value="ABC_6TM_LapB_like"/>
    <property type="match status" value="1"/>
</dbReference>
<evidence type="ECO:0000256" key="4">
    <source>
        <dbReference type="ARBA" id="ARBA00022801"/>
    </source>
</evidence>
<protein>
    <submittedName>
        <fullName evidence="12">Type I secretion system permease/ATPase</fullName>
    </submittedName>
</protein>
<dbReference type="PROSITE" id="PS00211">
    <property type="entry name" value="ABC_TRANSPORTER_1"/>
    <property type="match status" value="1"/>
</dbReference>
<feature type="transmembrane region" description="Helical" evidence="8">
    <location>
        <begin position="283"/>
        <end position="303"/>
    </location>
</feature>
<evidence type="ECO:0000256" key="5">
    <source>
        <dbReference type="ARBA" id="ARBA00022840"/>
    </source>
</evidence>
<comment type="caution">
    <text evidence="12">The sequence shown here is derived from an EMBL/GenBank/DDBJ whole genome shotgun (WGS) entry which is preliminary data.</text>
</comment>
<reference evidence="12 13" key="1">
    <citation type="submission" date="2022-10" db="EMBL/GenBank/DDBJ databases">
        <title>Aestuariibacter sp. AA17 isolated from Montipora capitata coral fragment.</title>
        <authorList>
            <person name="Emsley S.A."/>
            <person name="Pfannmuller K.M."/>
            <person name="Loughran R.M."/>
            <person name="Shlafstein M."/>
            <person name="Papke E."/>
            <person name="Saw J.H."/>
            <person name="Ushijima B."/>
            <person name="Videau P."/>
        </authorList>
    </citation>
    <scope>NUCLEOTIDE SEQUENCE [LARGE SCALE GENOMIC DNA]</scope>
    <source>
        <strain evidence="12 13">AA17</strain>
    </source>
</reference>
<name>A0ABT3A7E9_9ALTE</name>
<sequence>MECLVSLCHYHGREVSPKSVLSGLPLSKEGLTPATFSRAAKRVGLSTRIVRRQLEEINTALLPAILILKNNTACVVSAINQQRNQAVVIYPELHDSLVDVDLDDLGASYTGEVIFARPEFKFENRAYNIAKQREGHWFWSVLSECKTLYRDVLAGSIFVNLFSLAMPLYIMNVYDRVVPNEATDTLWVLSVGIICVLIFELILRLLRAYFLELAASRADVKISSTLMEKALGIVMTNKPSSVGAFVQNIQSFEAIRGFMSSFTLIALVDFPFLLLFIGIISFIYWPLVLPIVVGALIVIFYALSCQHAMRDLSEQSMEIASQKNGLLVESITNLEDVKTFAAESKFQNKWEHAAIFTTKINSKLKLLASSVANVSMWVQQSVGVVIVIIGVYAIGEGDLTQGGLIAAYLISSRAMAPIGQSVGLLSQFHHASTALSGLNKFMASEDDFSESKTRINLPNPKGKIEFKHVHFSYPNAHKNVLRNFSLNINPGEKVAILGANGSGKSTINRLVIGHYHADKGAVLVDDINIQQLEPSELKHAIGYVPQDINLFSGTLKDNINLGVWHDEDEQLINAINLCQLTELISSNPEGVSMQVGEKGSLLSGGQRQLVALARALISEPQILLLDEPTASLDHKTEQAILKNLKKFSYGRTVILVTHRAAMLDLVDRVILLGDECIVADGPKHDVLKKMNRRGEPR</sequence>
<evidence type="ECO:0000259" key="9">
    <source>
        <dbReference type="PROSITE" id="PS50893"/>
    </source>
</evidence>
<dbReference type="InterPro" id="IPR003439">
    <property type="entry name" value="ABC_transporter-like_ATP-bd"/>
</dbReference>
<evidence type="ECO:0000256" key="8">
    <source>
        <dbReference type="SAM" id="Phobius"/>
    </source>
</evidence>
<feature type="transmembrane region" description="Helical" evidence="8">
    <location>
        <begin position="152"/>
        <end position="174"/>
    </location>
</feature>
<keyword evidence="5" id="KW-0067">ATP-binding</keyword>
<proteinExistence type="predicted"/>
<evidence type="ECO:0000256" key="2">
    <source>
        <dbReference type="ARBA" id="ARBA00022692"/>
    </source>
</evidence>
<evidence type="ECO:0000256" key="3">
    <source>
        <dbReference type="ARBA" id="ARBA00022741"/>
    </source>
</evidence>
<feature type="domain" description="ABC transporter" evidence="9">
    <location>
        <begin position="464"/>
        <end position="696"/>
    </location>
</feature>
<keyword evidence="6 8" id="KW-1133">Transmembrane helix</keyword>
<dbReference type="EMBL" id="JAOWKX010000003">
    <property type="protein sequence ID" value="MCV2884533.1"/>
    <property type="molecule type" value="Genomic_DNA"/>
</dbReference>
<keyword evidence="13" id="KW-1185">Reference proteome</keyword>
<feature type="transmembrane region" description="Helical" evidence="8">
    <location>
        <begin position="257"/>
        <end position="277"/>
    </location>
</feature>
<dbReference type="InterPro" id="IPR017871">
    <property type="entry name" value="ABC_transporter-like_CS"/>
</dbReference>
<dbReference type="Pfam" id="PF00664">
    <property type="entry name" value="ABC_membrane"/>
    <property type="match status" value="1"/>
</dbReference>
<evidence type="ECO:0000256" key="7">
    <source>
        <dbReference type="ARBA" id="ARBA00023136"/>
    </source>
</evidence>
<dbReference type="SMART" id="SM00382">
    <property type="entry name" value="AAA"/>
    <property type="match status" value="1"/>
</dbReference>
<feature type="domain" description="ABC transmembrane type-1" evidence="10">
    <location>
        <begin position="152"/>
        <end position="430"/>
    </location>
</feature>
<keyword evidence="7 8" id="KW-0472">Membrane</keyword>
<dbReference type="PROSITE" id="PS50929">
    <property type="entry name" value="ABC_TM1F"/>
    <property type="match status" value="1"/>
</dbReference>
<keyword evidence="3" id="KW-0547">Nucleotide-binding</keyword>
<dbReference type="SUPFAM" id="SSF52540">
    <property type="entry name" value="P-loop containing nucleoside triphosphate hydrolases"/>
    <property type="match status" value="1"/>
</dbReference>
<evidence type="ECO:0000256" key="1">
    <source>
        <dbReference type="ARBA" id="ARBA00004651"/>
    </source>
</evidence>
<comment type="subcellular location">
    <subcellularLocation>
        <location evidence="1">Cell membrane</location>
        <topology evidence="1">Multi-pass membrane protein</topology>
    </subcellularLocation>
</comment>
<keyword evidence="4" id="KW-0378">Hydrolase</keyword>
<evidence type="ECO:0000313" key="13">
    <source>
        <dbReference type="Proteomes" id="UP001652504"/>
    </source>
</evidence>
<dbReference type="PANTHER" id="PTHR43394:SF1">
    <property type="entry name" value="ATP-BINDING CASSETTE SUB-FAMILY B MEMBER 10, MITOCHONDRIAL"/>
    <property type="match status" value="1"/>
</dbReference>
<dbReference type="InterPro" id="IPR011527">
    <property type="entry name" value="ABC1_TM_dom"/>
</dbReference>
<dbReference type="Gene3D" id="1.20.1560.10">
    <property type="entry name" value="ABC transporter type 1, transmembrane domain"/>
    <property type="match status" value="1"/>
</dbReference>
<dbReference type="PROSITE" id="PS50990">
    <property type="entry name" value="PEPTIDASE_C39"/>
    <property type="match status" value="1"/>
</dbReference>
<feature type="domain" description="Peptidase C39" evidence="11">
    <location>
        <begin position="2"/>
        <end position="116"/>
    </location>
</feature>
<dbReference type="PROSITE" id="PS50893">
    <property type="entry name" value="ABC_TRANSPORTER_2"/>
    <property type="match status" value="1"/>
</dbReference>
<dbReference type="Pfam" id="PF03412">
    <property type="entry name" value="Peptidase_C39"/>
    <property type="match status" value="1"/>
</dbReference>
<dbReference type="SUPFAM" id="SSF90123">
    <property type="entry name" value="ABC transporter transmembrane region"/>
    <property type="match status" value="1"/>
</dbReference>
<evidence type="ECO:0000256" key="6">
    <source>
        <dbReference type="ARBA" id="ARBA00022989"/>
    </source>
</evidence>
<dbReference type="InterPro" id="IPR003593">
    <property type="entry name" value="AAA+_ATPase"/>
</dbReference>
<organism evidence="12 13">
    <name type="scientific">Fluctibacter corallii</name>
    <dbReference type="NCBI Taxonomy" id="2984329"/>
    <lineage>
        <taxon>Bacteria</taxon>
        <taxon>Pseudomonadati</taxon>
        <taxon>Pseudomonadota</taxon>
        <taxon>Gammaproteobacteria</taxon>
        <taxon>Alteromonadales</taxon>
        <taxon>Alteromonadaceae</taxon>
        <taxon>Fluctibacter</taxon>
    </lineage>
</organism>
<dbReference type="InterPro" id="IPR017750">
    <property type="entry name" value="ATPase_T1SS"/>
</dbReference>
<dbReference type="NCBIfam" id="TIGR03375">
    <property type="entry name" value="type_I_sec_LssB"/>
    <property type="match status" value="1"/>
</dbReference>
<dbReference type="InterPro" id="IPR005074">
    <property type="entry name" value="Peptidase_C39"/>
</dbReference>
<dbReference type="Gene3D" id="3.90.70.10">
    <property type="entry name" value="Cysteine proteinases"/>
    <property type="match status" value="1"/>
</dbReference>